<evidence type="ECO:0000313" key="2">
    <source>
        <dbReference type="Proteomes" id="UP000188320"/>
    </source>
</evidence>
<dbReference type="EMBL" id="LSSK01000292">
    <property type="protein sequence ID" value="OMH83889.1"/>
    <property type="molecule type" value="Genomic_DNA"/>
</dbReference>
<reference evidence="2" key="1">
    <citation type="submission" date="2017-01" db="EMBL/GenBank/DDBJ databases">
        <authorList>
            <person name="Wang Y."/>
            <person name="White M."/>
            <person name="Kvist S."/>
            <person name="Moncalvo J.-M."/>
        </authorList>
    </citation>
    <scope>NUCLEOTIDE SEQUENCE [LARGE SCALE GENOMIC DNA]</scope>
    <source>
        <strain evidence="2">COL-18-3</strain>
    </source>
</reference>
<keyword evidence="2" id="KW-1185">Reference proteome</keyword>
<sequence length="69" mass="8156">MFILTIIFSLQDSISYQLIIKLSRINIHGYRRTNEISVWTVARGSFLKLKPIFDTEYCSPYLISIEIWV</sequence>
<name>A0A1R1PSI4_ZANCU</name>
<proteinExistence type="predicted"/>
<organism evidence="1 2">
    <name type="scientific">Zancudomyces culisetae</name>
    <name type="common">Gut fungus</name>
    <name type="synonym">Smittium culisetae</name>
    <dbReference type="NCBI Taxonomy" id="1213189"/>
    <lineage>
        <taxon>Eukaryota</taxon>
        <taxon>Fungi</taxon>
        <taxon>Fungi incertae sedis</taxon>
        <taxon>Zoopagomycota</taxon>
        <taxon>Kickxellomycotina</taxon>
        <taxon>Harpellomycetes</taxon>
        <taxon>Harpellales</taxon>
        <taxon>Legeriomycetaceae</taxon>
        <taxon>Zancudomyces</taxon>
    </lineage>
</organism>
<gene>
    <name evidence="1" type="ORF">AX774_g2604</name>
</gene>
<dbReference type="AlphaFoldDB" id="A0A1R1PSI4"/>
<protein>
    <submittedName>
        <fullName evidence="1">Uncharacterized protein</fullName>
    </submittedName>
</protein>
<evidence type="ECO:0000313" key="1">
    <source>
        <dbReference type="EMBL" id="OMH83889.1"/>
    </source>
</evidence>
<dbReference type="Proteomes" id="UP000188320">
    <property type="component" value="Unassembled WGS sequence"/>
</dbReference>
<comment type="caution">
    <text evidence="1">The sequence shown here is derived from an EMBL/GenBank/DDBJ whole genome shotgun (WGS) entry which is preliminary data.</text>
</comment>
<accession>A0A1R1PSI4</accession>